<keyword evidence="1" id="KW-1133">Transmembrane helix</keyword>
<keyword evidence="1" id="KW-0812">Transmembrane</keyword>
<dbReference type="RefSeq" id="WP_113045910.1">
    <property type="nucleotide sequence ID" value="NZ_QMFZ01000012.1"/>
</dbReference>
<feature type="transmembrane region" description="Helical" evidence="1">
    <location>
        <begin position="7"/>
        <end position="32"/>
    </location>
</feature>
<feature type="transmembrane region" description="Helical" evidence="1">
    <location>
        <begin position="65"/>
        <end position="84"/>
    </location>
</feature>
<evidence type="ECO:0000313" key="2">
    <source>
        <dbReference type="EMBL" id="RBB38922.1"/>
    </source>
</evidence>
<proteinExistence type="predicted"/>
<dbReference type="AlphaFoldDB" id="A0A365QUU9"/>
<protein>
    <submittedName>
        <fullName evidence="2">Uncharacterized protein</fullName>
    </submittedName>
</protein>
<name>A0A365QUU9_9BURK</name>
<dbReference type="EMBL" id="QMFZ01000012">
    <property type="protein sequence ID" value="RBB38922.1"/>
    <property type="molecule type" value="Genomic_DNA"/>
</dbReference>
<evidence type="ECO:0000256" key="1">
    <source>
        <dbReference type="SAM" id="Phobius"/>
    </source>
</evidence>
<organism evidence="2 3">
    <name type="scientific">Burkholderia reimsis</name>
    <dbReference type="NCBI Taxonomy" id="2234132"/>
    <lineage>
        <taxon>Bacteria</taxon>
        <taxon>Pseudomonadati</taxon>
        <taxon>Pseudomonadota</taxon>
        <taxon>Betaproteobacteria</taxon>
        <taxon>Burkholderiales</taxon>
        <taxon>Burkholderiaceae</taxon>
        <taxon>Burkholderia</taxon>
    </lineage>
</organism>
<gene>
    <name evidence="2" type="ORF">DPV79_16215</name>
</gene>
<accession>A0A365QUU9</accession>
<keyword evidence="3" id="KW-1185">Reference proteome</keyword>
<comment type="caution">
    <text evidence="2">The sequence shown here is derived from an EMBL/GenBank/DDBJ whole genome shotgun (WGS) entry which is preliminary data.</text>
</comment>
<reference evidence="2 3" key="1">
    <citation type="submission" date="2018-06" db="EMBL/GenBank/DDBJ databases">
        <title>Draft genome sequence of Burkholderia reimsis strain BE51 isolated from a French agricultural soil.</title>
        <authorList>
            <person name="Esmaeel Q."/>
        </authorList>
    </citation>
    <scope>NUCLEOTIDE SEQUENCE [LARGE SCALE GENOMIC DNA]</scope>
    <source>
        <strain evidence="2 3">BE51</strain>
    </source>
</reference>
<keyword evidence="1" id="KW-0472">Membrane</keyword>
<feature type="transmembrane region" description="Helical" evidence="1">
    <location>
        <begin position="93"/>
        <end position="110"/>
    </location>
</feature>
<sequence>MKKIALVIFRFIGWGLVASIGVPAAGITLATLGKIKSWHQFYRLITFDYMSFVDSLEAGGAANDFFIALAGLAIASTIWIVLTYKSPARTPRIIASTVFAFVAFSLVYAANHTRVGQVPDYIRAAPEAQ</sequence>
<evidence type="ECO:0000313" key="3">
    <source>
        <dbReference type="Proteomes" id="UP000252458"/>
    </source>
</evidence>
<dbReference type="Proteomes" id="UP000252458">
    <property type="component" value="Unassembled WGS sequence"/>
</dbReference>